<feature type="region of interest" description="Disordered" evidence="1">
    <location>
        <begin position="132"/>
        <end position="231"/>
    </location>
</feature>
<feature type="compositionally biased region" description="Basic and acidic residues" evidence="1">
    <location>
        <begin position="168"/>
        <end position="184"/>
    </location>
</feature>
<organism evidence="3 4">
    <name type="scientific">Bradyrhizobium xenonodulans</name>
    <dbReference type="NCBI Taxonomy" id="2736875"/>
    <lineage>
        <taxon>Bacteria</taxon>
        <taxon>Pseudomonadati</taxon>
        <taxon>Pseudomonadota</taxon>
        <taxon>Alphaproteobacteria</taxon>
        <taxon>Hyphomicrobiales</taxon>
        <taxon>Nitrobacteraceae</taxon>
        <taxon>Bradyrhizobium</taxon>
    </lineage>
</organism>
<evidence type="ECO:0000313" key="3">
    <source>
        <dbReference type="EMBL" id="WBL75270.1"/>
    </source>
</evidence>
<sequence>MAKDSDPLADAFGEKETGGLFSGLVAEESAQDRRATMWRLGSWGVAAVGAVVLAVMANQAQLGWRRDQVASSDLSRQADRLQMLTKESQNEARRLASAIETLNTDRDRLYSRVTVLEQGMDSVTGAIAKQSAATPQASAVKPQDAPGLVGPPAPSVAPVASTPAPVNDKPRTEAAKDPSKDSAKEQLAPQTAAAASLVSQSPLTNSPLPTLPLVPSKSIMAPPDPAASKLMQPETNAKAIEKTTEGAVEKKPEPAPAPTDVAAVAAKPETTENESPAIAVQQTRFAIDLGGANSIDGLRALWRGLTKSNPEVAALRPIIMIKEGNNGFGMQLRLGAGPLINAAAAAKLCAGLAENDRHCETTVFDGQRLSMRGGTDKGQEKGQEKSQDRVQEKNAEKTQDSTPQAETAPVPAPTAKPDKRRRSYSSKRSSKREEPAPAPPPAQPPAAQAKPETASAGSTLSSFFRR</sequence>
<keyword evidence="4" id="KW-1185">Reference proteome</keyword>
<evidence type="ECO:0000256" key="2">
    <source>
        <dbReference type="SAM" id="Phobius"/>
    </source>
</evidence>
<feature type="compositionally biased region" description="Basic and acidic residues" evidence="1">
    <location>
        <begin position="374"/>
        <end position="399"/>
    </location>
</feature>
<feature type="compositionally biased region" description="Low complexity" evidence="1">
    <location>
        <begin position="199"/>
        <end position="218"/>
    </location>
</feature>
<dbReference type="EMBL" id="CP089391">
    <property type="protein sequence ID" value="WBL75270.1"/>
    <property type="molecule type" value="Genomic_DNA"/>
</dbReference>
<dbReference type="RefSeq" id="WP_270160093.1">
    <property type="nucleotide sequence ID" value="NZ_CP089391.1"/>
</dbReference>
<name>A0ABY7MAN3_9BRAD</name>
<feature type="compositionally biased region" description="Low complexity" evidence="1">
    <location>
        <begin position="156"/>
        <end position="166"/>
    </location>
</feature>
<feature type="region of interest" description="Disordered" evidence="1">
    <location>
        <begin position="369"/>
        <end position="466"/>
    </location>
</feature>
<keyword evidence="2" id="KW-0812">Transmembrane</keyword>
<dbReference type="Proteomes" id="UP001179614">
    <property type="component" value="Chromosome"/>
</dbReference>
<feature type="transmembrane region" description="Helical" evidence="2">
    <location>
        <begin position="40"/>
        <end position="57"/>
    </location>
</feature>
<evidence type="ECO:0008006" key="5">
    <source>
        <dbReference type="Google" id="ProtNLM"/>
    </source>
</evidence>
<protein>
    <recommendedName>
        <fullName evidence="5">SPOR domain-containing protein</fullName>
    </recommendedName>
</protein>
<reference evidence="3" key="1">
    <citation type="submission" date="2021-12" db="EMBL/GenBank/DDBJ databases">
        <title>Bradyrhizobium xenonodulans sp. nov.</title>
        <authorList>
            <person name="Claassens R."/>
            <person name="Venter S.N."/>
            <person name="Beukes C.W."/>
            <person name="Stepkowski T."/>
            <person name="Steenkamp E.T."/>
        </authorList>
    </citation>
    <scope>NUCLEOTIDE SEQUENCE</scope>
    <source>
        <strain evidence="3">14AB</strain>
    </source>
</reference>
<feature type="compositionally biased region" description="Basic residues" evidence="1">
    <location>
        <begin position="418"/>
        <end position="430"/>
    </location>
</feature>
<keyword evidence="2" id="KW-1133">Transmembrane helix</keyword>
<evidence type="ECO:0000313" key="4">
    <source>
        <dbReference type="Proteomes" id="UP001179614"/>
    </source>
</evidence>
<accession>A0ABY7MAN3</accession>
<evidence type="ECO:0000256" key="1">
    <source>
        <dbReference type="SAM" id="MobiDB-lite"/>
    </source>
</evidence>
<proteinExistence type="predicted"/>
<keyword evidence="2" id="KW-0472">Membrane</keyword>
<gene>
    <name evidence="3" type="ORF">I3J27_19665</name>
</gene>
<feature type="compositionally biased region" description="Polar residues" evidence="1">
    <location>
        <begin position="455"/>
        <end position="466"/>
    </location>
</feature>